<dbReference type="EMBL" id="AZMM01004616">
    <property type="protein sequence ID" value="ETJ41459.1"/>
    <property type="molecule type" value="Genomic_DNA"/>
</dbReference>
<proteinExistence type="predicted"/>
<organism evidence="1">
    <name type="scientific">human gut metagenome</name>
    <dbReference type="NCBI Taxonomy" id="408170"/>
    <lineage>
        <taxon>unclassified sequences</taxon>
        <taxon>metagenomes</taxon>
        <taxon>organismal metagenomes</taxon>
    </lineage>
</organism>
<reference evidence="1" key="1">
    <citation type="submission" date="2013-12" db="EMBL/GenBank/DDBJ databases">
        <title>A Varibaculum cambriense genome reconstructed from a premature infant gut community with otherwise low bacterial novelty that shifts toward anaerobic metabolism during the third week of life.</title>
        <authorList>
            <person name="Brown C.T."/>
            <person name="Sharon I."/>
            <person name="Thomas B.C."/>
            <person name="Castelle C.J."/>
            <person name="Morowitz M.J."/>
            <person name="Banfield J.F."/>
        </authorList>
    </citation>
    <scope>NUCLEOTIDE SEQUENCE</scope>
</reference>
<accession>W1YJU1</accession>
<gene>
    <name evidence="1" type="ORF">Q604_UNBC04616G0001</name>
</gene>
<dbReference type="AlphaFoldDB" id="W1YJU1"/>
<sequence>MAYQLIDPLKIEDHHDIVFMA</sequence>
<evidence type="ECO:0000313" key="1">
    <source>
        <dbReference type="EMBL" id="ETJ41459.1"/>
    </source>
</evidence>
<comment type="caution">
    <text evidence="1">The sequence shown here is derived from an EMBL/GenBank/DDBJ whole genome shotgun (WGS) entry which is preliminary data.</text>
</comment>
<name>W1YJU1_9ZZZZ</name>
<protein>
    <submittedName>
        <fullName evidence="1">Uncharacterized protein</fullName>
    </submittedName>
</protein>
<feature type="non-terminal residue" evidence="1">
    <location>
        <position position="21"/>
    </location>
</feature>